<evidence type="ECO:0008006" key="3">
    <source>
        <dbReference type="Google" id="ProtNLM"/>
    </source>
</evidence>
<dbReference type="InterPro" id="IPR036249">
    <property type="entry name" value="Thioredoxin-like_sf"/>
</dbReference>
<dbReference type="Pfam" id="PF05768">
    <property type="entry name" value="Glrx-like"/>
    <property type="match status" value="1"/>
</dbReference>
<dbReference type="STRING" id="254161.SAMN05216256_12162"/>
<dbReference type="OrthoDB" id="8537427at2"/>
<keyword evidence="2" id="KW-1185">Reference proteome</keyword>
<reference evidence="1 2" key="1">
    <citation type="submission" date="2017-01" db="EMBL/GenBank/DDBJ databases">
        <title>Draft genome sequence of Pseudomonas pachastrellae type strain CCUG 46540T from a deep sea.</title>
        <authorList>
            <person name="Gomila M."/>
            <person name="Mulet M."/>
            <person name="Lalucat J."/>
            <person name="Garcia-Valdes E."/>
        </authorList>
    </citation>
    <scope>NUCLEOTIDE SEQUENCE [LARGE SCALE GENOMIC DNA]</scope>
    <source>
        <strain evidence="1 2">CCUG 46540</strain>
    </source>
</reference>
<gene>
    <name evidence="1" type="ORF">BXT89_07520</name>
</gene>
<proteinExistence type="predicted"/>
<dbReference type="RefSeq" id="WP_083726284.1">
    <property type="nucleotide sequence ID" value="NZ_FOUD01000021.1"/>
</dbReference>
<dbReference type="InterPro" id="IPR052565">
    <property type="entry name" value="Glutaredoxin-like_YDR286C"/>
</dbReference>
<evidence type="ECO:0000313" key="2">
    <source>
        <dbReference type="Proteomes" id="UP000242847"/>
    </source>
</evidence>
<dbReference type="PANTHER" id="PTHR33558:SF1">
    <property type="entry name" value="GLUTAREDOXIN-LIKE PROTEIN C5ORF63 HOMOLOG"/>
    <property type="match status" value="1"/>
</dbReference>
<dbReference type="SUPFAM" id="SSF52833">
    <property type="entry name" value="Thioredoxin-like"/>
    <property type="match status" value="1"/>
</dbReference>
<protein>
    <recommendedName>
        <fullName evidence="3">Glutaredoxin family protein</fullName>
    </recommendedName>
</protein>
<name>A0A1S8DG54_9GAMM</name>
<dbReference type="EMBL" id="MUBC01000013">
    <property type="protein sequence ID" value="ONM44428.1"/>
    <property type="molecule type" value="Genomic_DNA"/>
</dbReference>
<dbReference type="PANTHER" id="PTHR33558">
    <property type="entry name" value="GLUTAREDOXIN-LIKE PROTEIN C5ORF63 HOMOLOG"/>
    <property type="match status" value="1"/>
</dbReference>
<dbReference type="AlphaFoldDB" id="A0A1S8DG54"/>
<accession>A0A1S8DG54</accession>
<evidence type="ECO:0000313" key="1">
    <source>
        <dbReference type="EMBL" id="ONM44428.1"/>
    </source>
</evidence>
<comment type="caution">
    <text evidence="1">The sequence shown here is derived from an EMBL/GenBank/DDBJ whole genome shotgun (WGS) entry which is preliminary data.</text>
</comment>
<dbReference type="PROSITE" id="PS51257">
    <property type="entry name" value="PROKAR_LIPOPROTEIN"/>
    <property type="match status" value="1"/>
</dbReference>
<dbReference type="Gene3D" id="3.40.30.10">
    <property type="entry name" value="Glutaredoxin"/>
    <property type="match status" value="1"/>
</dbReference>
<organism evidence="1 2">
    <name type="scientific">Halopseudomonas pachastrellae</name>
    <dbReference type="NCBI Taxonomy" id="254161"/>
    <lineage>
        <taxon>Bacteria</taxon>
        <taxon>Pseudomonadati</taxon>
        <taxon>Pseudomonadota</taxon>
        <taxon>Gammaproteobacteria</taxon>
        <taxon>Pseudomonadales</taxon>
        <taxon>Pseudomonadaceae</taxon>
        <taxon>Halopseudomonas</taxon>
    </lineage>
</organism>
<dbReference type="Proteomes" id="UP000242847">
    <property type="component" value="Unassembled WGS sequence"/>
</dbReference>
<sequence>MKHTPPVTLYGTLACHLCENAMHVLQPLIADGLRVSEVDISDSDELMQRYQMRIPVLQRTDSGAELDFPFDLAQVMDWLGDDLREEG</sequence>
<dbReference type="InterPro" id="IPR008554">
    <property type="entry name" value="Glutaredoxin-like"/>
</dbReference>